<reference evidence="2 3" key="1">
    <citation type="journal article" date="2014" name="Curr. Biol.">
        <title>The genome of the clonal raider ant Cerapachys biroi.</title>
        <authorList>
            <person name="Oxley P.R."/>
            <person name="Ji L."/>
            <person name="Fetter-Pruneda I."/>
            <person name="McKenzie S.K."/>
            <person name="Li C."/>
            <person name="Hu H."/>
            <person name="Zhang G."/>
            <person name="Kronauer D.J."/>
        </authorList>
    </citation>
    <scope>NUCLEOTIDE SEQUENCE [LARGE SCALE GENOMIC DNA]</scope>
</reference>
<dbReference type="Proteomes" id="UP000053097">
    <property type="component" value="Unassembled WGS sequence"/>
</dbReference>
<organism evidence="2 3">
    <name type="scientific">Ooceraea biroi</name>
    <name type="common">Clonal raider ant</name>
    <name type="synonym">Cerapachys biroi</name>
    <dbReference type="NCBI Taxonomy" id="2015173"/>
    <lineage>
        <taxon>Eukaryota</taxon>
        <taxon>Metazoa</taxon>
        <taxon>Ecdysozoa</taxon>
        <taxon>Arthropoda</taxon>
        <taxon>Hexapoda</taxon>
        <taxon>Insecta</taxon>
        <taxon>Pterygota</taxon>
        <taxon>Neoptera</taxon>
        <taxon>Endopterygota</taxon>
        <taxon>Hymenoptera</taxon>
        <taxon>Apocrita</taxon>
        <taxon>Aculeata</taxon>
        <taxon>Formicoidea</taxon>
        <taxon>Formicidae</taxon>
        <taxon>Dorylinae</taxon>
        <taxon>Ooceraea</taxon>
    </lineage>
</organism>
<sequence>MVDVHHLGAEKSGSTKPGQRRVSGYATIWGAKLVATAMWRLNGDWRRKTGQEEGVGRRRATSTVLKRSLQGRRMRRKAGDRQRGLHRPHSRRMRVFKHTWPA</sequence>
<proteinExistence type="predicted"/>
<evidence type="ECO:0000313" key="2">
    <source>
        <dbReference type="EMBL" id="EZA49097.1"/>
    </source>
</evidence>
<feature type="region of interest" description="Disordered" evidence="1">
    <location>
        <begin position="49"/>
        <end position="102"/>
    </location>
</feature>
<protein>
    <submittedName>
        <fullName evidence="2">Uncharacterized protein</fullName>
    </submittedName>
</protein>
<accession>A0A026VZC5</accession>
<dbReference type="EMBL" id="KK107539">
    <property type="protein sequence ID" value="EZA49097.1"/>
    <property type="molecule type" value="Genomic_DNA"/>
</dbReference>
<evidence type="ECO:0000256" key="1">
    <source>
        <dbReference type="SAM" id="MobiDB-lite"/>
    </source>
</evidence>
<evidence type="ECO:0000313" key="3">
    <source>
        <dbReference type="Proteomes" id="UP000053097"/>
    </source>
</evidence>
<feature type="compositionally biased region" description="Basic residues" evidence="1">
    <location>
        <begin position="84"/>
        <end position="102"/>
    </location>
</feature>
<name>A0A026VZC5_OOCBI</name>
<keyword evidence="3" id="KW-1185">Reference proteome</keyword>
<dbReference type="AlphaFoldDB" id="A0A026VZC5"/>
<gene>
    <name evidence="2" type="ORF">X777_12496</name>
</gene>
<feature type="region of interest" description="Disordered" evidence="1">
    <location>
        <begin position="1"/>
        <end position="20"/>
    </location>
</feature>